<dbReference type="KEGG" id="mdn:JT25_005455"/>
<evidence type="ECO:0000259" key="5">
    <source>
        <dbReference type="Pfam" id="PF01420"/>
    </source>
</evidence>
<dbReference type="InterPro" id="IPR000055">
    <property type="entry name" value="Restrct_endonuc_typeI_TRD"/>
</dbReference>
<dbReference type="InterPro" id="IPR052021">
    <property type="entry name" value="Type-I_RS_S_subunit"/>
</dbReference>
<organism evidence="6 7">
    <name type="scientific">Methylomonas denitrificans</name>
    <dbReference type="NCBI Taxonomy" id="1538553"/>
    <lineage>
        <taxon>Bacteria</taxon>
        <taxon>Pseudomonadati</taxon>
        <taxon>Pseudomonadota</taxon>
        <taxon>Gammaproteobacteria</taxon>
        <taxon>Methylococcales</taxon>
        <taxon>Methylococcaceae</taxon>
        <taxon>Methylomonas</taxon>
    </lineage>
</organism>
<evidence type="ECO:0000256" key="2">
    <source>
        <dbReference type="ARBA" id="ARBA00022747"/>
    </source>
</evidence>
<evidence type="ECO:0000313" key="7">
    <source>
        <dbReference type="Proteomes" id="UP000030512"/>
    </source>
</evidence>
<dbReference type="Proteomes" id="UP000030512">
    <property type="component" value="Chromosome"/>
</dbReference>
<dbReference type="Pfam" id="PF01420">
    <property type="entry name" value="Methylase_S"/>
    <property type="match status" value="2"/>
</dbReference>
<name>A0A126T1H7_9GAMM</name>
<dbReference type="Gene3D" id="1.10.287.1120">
    <property type="entry name" value="Bipartite methylase S protein"/>
    <property type="match status" value="1"/>
</dbReference>
<dbReference type="InterPro" id="IPR044946">
    <property type="entry name" value="Restrct_endonuc_typeI_TRD_sf"/>
</dbReference>
<reference evidence="6 7" key="1">
    <citation type="journal article" date="2015" name="Environ. Microbiol.">
        <title>Methane oxidation coupled to nitrate reduction under hypoxia by the Gammaproteobacterium Methylomonas denitrificans, sp. nov. type strain FJG1.</title>
        <authorList>
            <person name="Kits K.D."/>
            <person name="Klotz M.G."/>
            <person name="Stein L.Y."/>
        </authorList>
    </citation>
    <scope>NUCLEOTIDE SEQUENCE [LARGE SCALE GENOMIC DNA]</scope>
    <source>
        <strain evidence="6 7">FJG1</strain>
    </source>
</reference>
<dbReference type="GO" id="GO:0003677">
    <property type="term" value="F:DNA binding"/>
    <property type="evidence" value="ECO:0007669"/>
    <property type="project" value="UniProtKB-KW"/>
</dbReference>
<dbReference type="PANTHER" id="PTHR30408">
    <property type="entry name" value="TYPE-1 RESTRICTION ENZYME ECOKI SPECIFICITY PROTEIN"/>
    <property type="match status" value="1"/>
</dbReference>
<dbReference type="OrthoDB" id="9798929at2"/>
<keyword evidence="2" id="KW-0680">Restriction system</keyword>
<gene>
    <name evidence="6" type="ORF">JT25_005455</name>
</gene>
<evidence type="ECO:0000256" key="3">
    <source>
        <dbReference type="ARBA" id="ARBA00023125"/>
    </source>
</evidence>
<feature type="coiled-coil region" evidence="4">
    <location>
        <begin position="363"/>
        <end position="390"/>
    </location>
</feature>
<keyword evidence="4" id="KW-0175">Coiled coil</keyword>
<dbReference type="RefSeq" id="WP_052142182.1">
    <property type="nucleotide sequence ID" value="NZ_CP014476.1"/>
</dbReference>
<protein>
    <recommendedName>
        <fullName evidence="5">Type I restriction modification DNA specificity domain-containing protein</fullName>
    </recommendedName>
</protein>
<sequence length="404" mass="46007">MVRNLNESSTPSDWRYDYLDKFAKRGSGHTPDKEIPEYWNGGIKWISLADSSKLDNGYIYETDKEISEEGIKNSSAVLHPQGTVVLSRDAGVGKSAVMSSPMAVSQHFIAWRCDNSEKINSWFLYNWLQLMKPEFERQAVGSTIKTIGLPYFKKLKIAAPPIAQQQKIAQILSSWDKAIEKLEALTAAKQKRKKALMQQLLTGKKRFAGFEGEWKTYHLSEIFSERNESGFNDLTLLSITREKGVIPRDEVERKDTSNDDKSKYLRICPGDIGYNTMRMWQGVSALSDLEGIVSPAYTICVPKNNIDAKYASFLFKTPVVMNLFLRYSQGLTSDTWNLKFRHFSEIKITIPEKAEQQKIAFVLSAADIEIETHQKQLSALKEQKKGLMQQLLTGKIRVKLDKEN</sequence>
<dbReference type="Gene3D" id="3.90.220.20">
    <property type="entry name" value="DNA methylase specificity domains"/>
    <property type="match status" value="2"/>
</dbReference>
<dbReference type="GO" id="GO:0009307">
    <property type="term" value="P:DNA restriction-modification system"/>
    <property type="evidence" value="ECO:0007669"/>
    <property type="project" value="UniProtKB-KW"/>
</dbReference>
<dbReference type="SUPFAM" id="SSF116734">
    <property type="entry name" value="DNA methylase specificity domain"/>
    <property type="match status" value="2"/>
</dbReference>
<evidence type="ECO:0000256" key="4">
    <source>
        <dbReference type="SAM" id="Coils"/>
    </source>
</evidence>
<keyword evidence="3" id="KW-0238">DNA-binding</keyword>
<evidence type="ECO:0000313" key="6">
    <source>
        <dbReference type="EMBL" id="AMK75940.1"/>
    </source>
</evidence>
<feature type="domain" description="Type I restriction modification DNA specificity" evidence="5">
    <location>
        <begin position="11"/>
        <end position="181"/>
    </location>
</feature>
<keyword evidence="7" id="KW-1185">Reference proteome</keyword>
<evidence type="ECO:0000256" key="1">
    <source>
        <dbReference type="ARBA" id="ARBA00010923"/>
    </source>
</evidence>
<dbReference type="EMBL" id="CP014476">
    <property type="protein sequence ID" value="AMK75940.1"/>
    <property type="molecule type" value="Genomic_DNA"/>
</dbReference>
<comment type="similarity">
    <text evidence="1">Belongs to the type-I restriction system S methylase family.</text>
</comment>
<feature type="domain" description="Type I restriction modification DNA specificity" evidence="5">
    <location>
        <begin position="293"/>
        <end position="380"/>
    </location>
</feature>
<dbReference type="STRING" id="1538553.JT25_005455"/>
<dbReference type="PANTHER" id="PTHR30408:SF12">
    <property type="entry name" value="TYPE I RESTRICTION ENZYME MJAVIII SPECIFICITY SUBUNIT"/>
    <property type="match status" value="1"/>
</dbReference>
<accession>A0A126T1H7</accession>
<dbReference type="REBASE" id="140672">
    <property type="entry name" value="S.MdeFJG1II"/>
</dbReference>
<proteinExistence type="inferred from homology"/>
<dbReference type="CDD" id="cd17248">
    <property type="entry name" value="RMtype1_S_AmiI-TRD2-CR2_like"/>
    <property type="match status" value="1"/>
</dbReference>
<dbReference type="AlphaFoldDB" id="A0A126T1H7"/>